<name>A0A8H4IUC7_9PEZI</name>
<evidence type="ECO:0000256" key="2">
    <source>
        <dbReference type="SAM" id="MobiDB-lite"/>
    </source>
</evidence>
<keyword evidence="3" id="KW-0812">Transmembrane</keyword>
<feature type="transmembrane region" description="Helical" evidence="3">
    <location>
        <begin position="38"/>
        <end position="61"/>
    </location>
</feature>
<dbReference type="OrthoDB" id="3687641at2759"/>
<dbReference type="Proteomes" id="UP000572817">
    <property type="component" value="Unassembled WGS sequence"/>
</dbReference>
<feature type="region of interest" description="Disordered" evidence="2">
    <location>
        <begin position="1"/>
        <end position="21"/>
    </location>
</feature>
<comment type="similarity">
    <text evidence="1">Belongs to the ustYa family.</text>
</comment>
<dbReference type="EMBL" id="WWBZ02000022">
    <property type="protein sequence ID" value="KAF4307442.1"/>
    <property type="molecule type" value="Genomic_DNA"/>
</dbReference>
<dbReference type="PANTHER" id="PTHR33365">
    <property type="entry name" value="YALI0B05434P"/>
    <property type="match status" value="1"/>
</dbReference>
<evidence type="ECO:0000313" key="5">
    <source>
        <dbReference type="Proteomes" id="UP000572817"/>
    </source>
</evidence>
<protein>
    <recommendedName>
        <fullName evidence="6">Tat pathway signal sequence protein</fullName>
    </recommendedName>
</protein>
<keyword evidence="3" id="KW-0472">Membrane</keyword>
<evidence type="ECO:0000256" key="3">
    <source>
        <dbReference type="SAM" id="Phobius"/>
    </source>
</evidence>
<sequence length="285" mass="32056">MFEDERKRSSSSDPEDHERLLTDEEVFQRNPRKTAKTLSWPGIVVFITTIACVSGLAGFFIGSKTGRQEATEKACTKSLNHYSPLWDEVEITYDIQQFNGSLLKENVFRKDASPEVDAAWGSLGVNYRSVAIPEDKAEKAGIAKDQVKISEKYGGGYPANVEGLHQLHCLNLVRQSLYYNYDYYHRAGKGAFSNADHIVQKHVSHCLDIVRQQLMCTVDTGVLGQVWFQPSNAPLEAFVDFNTQHKCRNYEAVRAWAEAHQIPATVPNDFLQPPQPGDTVYTTIP</sequence>
<dbReference type="InterPro" id="IPR021765">
    <property type="entry name" value="UstYa-like"/>
</dbReference>
<dbReference type="AlphaFoldDB" id="A0A8H4IUC7"/>
<dbReference type="Pfam" id="PF11807">
    <property type="entry name" value="UstYa"/>
    <property type="match status" value="1"/>
</dbReference>
<reference evidence="4" key="1">
    <citation type="submission" date="2020-04" db="EMBL/GenBank/DDBJ databases">
        <title>Genome Assembly and Annotation of Botryosphaeria dothidea sdau 11-99, a Latent Pathogen of Apple Fruit Ring Rot in China.</title>
        <authorList>
            <person name="Yu C."/>
            <person name="Diao Y."/>
            <person name="Lu Q."/>
            <person name="Zhao J."/>
            <person name="Cui S."/>
            <person name="Peng C."/>
            <person name="He B."/>
            <person name="Liu H."/>
        </authorList>
    </citation>
    <scope>NUCLEOTIDE SEQUENCE [LARGE SCALE GENOMIC DNA]</scope>
    <source>
        <strain evidence="4">Sdau11-99</strain>
    </source>
</reference>
<evidence type="ECO:0000256" key="1">
    <source>
        <dbReference type="ARBA" id="ARBA00035112"/>
    </source>
</evidence>
<dbReference type="GO" id="GO:0043386">
    <property type="term" value="P:mycotoxin biosynthetic process"/>
    <property type="evidence" value="ECO:0007669"/>
    <property type="project" value="InterPro"/>
</dbReference>
<keyword evidence="5" id="KW-1185">Reference proteome</keyword>
<keyword evidence="3" id="KW-1133">Transmembrane helix</keyword>
<dbReference type="PANTHER" id="PTHR33365:SF13">
    <property type="entry name" value="TAT PATHWAY SIGNAL SEQUENCE"/>
    <property type="match status" value="1"/>
</dbReference>
<evidence type="ECO:0008006" key="6">
    <source>
        <dbReference type="Google" id="ProtNLM"/>
    </source>
</evidence>
<comment type="caution">
    <text evidence="4">The sequence shown here is derived from an EMBL/GenBank/DDBJ whole genome shotgun (WGS) entry which is preliminary data.</text>
</comment>
<accession>A0A8H4IUC7</accession>
<evidence type="ECO:0000313" key="4">
    <source>
        <dbReference type="EMBL" id="KAF4307442.1"/>
    </source>
</evidence>
<proteinExistence type="inferred from homology"/>
<gene>
    <name evidence="4" type="ORF">GTA08_BOTSDO03728</name>
</gene>
<organism evidence="4 5">
    <name type="scientific">Botryosphaeria dothidea</name>
    <dbReference type="NCBI Taxonomy" id="55169"/>
    <lineage>
        <taxon>Eukaryota</taxon>
        <taxon>Fungi</taxon>
        <taxon>Dikarya</taxon>
        <taxon>Ascomycota</taxon>
        <taxon>Pezizomycotina</taxon>
        <taxon>Dothideomycetes</taxon>
        <taxon>Dothideomycetes incertae sedis</taxon>
        <taxon>Botryosphaeriales</taxon>
        <taxon>Botryosphaeriaceae</taxon>
        <taxon>Botryosphaeria</taxon>
    </lineage>
</organism>